<keyword evidence="5 7" id="KW-0408">Iron</keyword>
<dbReference type="InterPro" id="IPR036396">
    <property type="entry name" value="Cyt_P450_sf"/>
</dbReference>
<keyword evidence="8" id="KW-0812">Transmembrane</keyword>
<evidence type="ECO:0000256" key="1">
    <source>
        <dbReference type="ARBA" id="ARBA00001971"/>
    </source>
</evidence>
<dbReference type="PRINTS" id="PR00463">
    <property type="entry name" value="EP450I"/>
</dbReference>
<dbReference type="Pfam" id="PF00067">
    <property type="entry name" value="p450"/>
    <property type="match status" value="1"/>
</dbReference>
<dbReference type="InterPro" id="IPR001128">
    <property type="entry name" value="Cyt_P450"/>
</dbReference>
<dbReference type="PRINTS" id="PR00385">
    <property type="entry name" value="P450"/>
</dbReference>
<keyword evidence="3 7" id="KW-0479">Metal-binding</keyword>
<dbReference type="STRING" id="1076935.U4KZF7"/>
<name>U4KZF7_PYROM</name>
<dbReference type="SUPFAM" id="SSF48264">
    <property type="entry name" value="Cytochrome P450"/>
    <property type="match status" value="1"/>
</dbReference>
<gene>
    <name evidence="9" type="ORF">PCON_07164</name>
</gene>
<feature type="transmembrane region" description="Helical" evidence="8">
    <location>
        <begin position="6"/>
        <end position="26"/>
    </location>
</feature>
<dbReference type="Proteomes" id="UP000018144">
    <property type="component" value="Unassembled WGS sequence"/>
</dbReference>
<dbReference type="OrthoDB" id="6692864at2759"/>
<dbReference type="OMA" id="AYIEMRI"/>
<evidence type="ECO:0000256" key="3">
    <source>
        <dbReference type="ARBA" id="ARBA00022723"/>
    </source>
</evidence>
<dbReference type="PANTHER" id="PTHR24305">
    <property type="entry name" value="CYTOCHROME P450"/>
    <property type="match status" value="1"/>
</dbReference>
<dbReference type="EMBL" id="HF935357">
    <property type="protein sequence ID" value="CCX07575.1"/>
    <property type="molecule type" value="Genomic_DNA"/>
</dbReference>
<dbReference type="GO" id="GO:0016705">
    <property type="term" value="F:oxidoreductase activity, acting on paired donors, with incorporation or reduction of molecular oxygen"/>
    <property type="evidence" value="ECO:0007669"/>
    <property type="project" value="InterPro"/>
</dbReference>
<dbReference type="PANTHER" id="PTHR24305:SF187">
    <property type="entry name" value="P450, PUTATIVE (EUROFUNG)-RELATED"/>
    <property type="match status" value="1"/>
</dbReference>
<comment type="cofactor">
    <cofactor evidence="1 7">
        <name>heme</name>
        <dbReference type="ChEBI" id="CHEBI:30413"/>
    </cofactor>
</comment>
<feature type="binding site" description="axial binding residue" evidence="7">
    <location>
        <position position="457"/>
    </location>
    <ligand>
        <name>heme</name>
        <dbReference type="ChEBI" id="CHEBI:30413"/>
    </ligand>
    <ligandPart>
        <name>Fe</name>
        <dbReference type="ChEBI" id="CHEBI:18248"/>
    </ligandPart>
</feature>
<evidence type="ECO:0000313" key="10">
    <source>
        <dbReference type="Proteomes" id="UP000018144"/>
    </source>
</evidence>
<sequence length="516" mass="58610">MELDFILLQLGAIYTLVLSILTYIFSRGSGLSHGLFSTFLISSAFNITLVISIGVHRIFFHRLRHFPGPSGAKISSFWHIYQLWGNNKGHLLAKSMHDEYGNVVRYGPRELSITLVEAIPAIYSSSSPCKKSPFYAILGKDKSVSVFQMRDPALHRARRKGWDKAFNGSSIAMYRDKVHDCISTMIGQFYSRKTVDFNHWASYLAFDIIGQAGFSKSYGMLETGEMHEAVLCQKDVTAYYAMAQSIPWFAALVMNFPERWSPLKPNLEWCANEVNEKIKKLTSDKPTDIMSILLRDEHWETLEMGAIHDESRLVIAAGSETVVTAMVGIIFHLAQSPRVYKKLCKILDEKFPGGDKDYVYSPGDLILYVEDVINEVLRIHPSIITGIPRVTPPEGLTIGDHFIPGDTVVSVPIYCMHRDARFFQRPLEFIPERWSDQPELVIDKRAFTPFGIGDYSCAGKSLALMEMRMFVARMCLNFEWCLAEGLTEEKYVANQRMMFGMQLGPTPITFTPRKRM</sequence>
<dbReference type="AlphaFoldDB" id="U4KZF7"/>
<keyword evidence="8" id="KW-0472">Membrane</keyword>
<evidence type="ECO:0000256" key="6">
    <source>
        <dbReference type="ARBA" id="ARBA00023033"/>
    </source>
</evidence>
<evidence type="ECO:0000256" key="8">
    <source>
        <dbReference type="SAM" id="Phobius"/>
    </source>
</evidence>
<dbReference type="GO" id="GO:0004497">
    <property type="term" value="F:monooxygenase activity"/>
    <property type="evidence" value="ECO:0007669"/>
    <property type="project" value="UniProtKB-KW"/>
</dbReference>
<reference evidence="9 10" key="1">
    <citation type="journal article" date="2013" name="PLoS Genet.">
        <title>The genome and development-dependent transcriptomes of Pyronema confluens: a window into fungal evolution.</title>
        <authorList>
            <person name="Traeger S."/>
            <person name="Altegoer F."/>
            <person name="Freitag M."/>
            <person name="Gabaldon T."/>
            <person name="Kempken F."/>
            <person name="Kumar A."/>
            <person name="Marcet-Houben M."/>
            <person name="Poggeler S."/>
            <person name="Stajich J.E."/>
            <person name="Nowrousian M."/>
        </authorList>
    </citation>
    <scope>NUCLEOTIDE SEQUENCE [LARGE SCALE GENOMIC DNA]</scope>
    <source>
        <strain evidence="10">CBS 100304</strain>
        <tissue evidence="9">Vegetative mycelium</tissue>
    </source>
</reference>
<accession>U4KZF7</accession>
<dbReference type="CDD" id="cd11061">
    <property type="entry name" value="CYP67-like"/>
    <property type="match status" value="1"/>
</dbReference>
<keyword evidence="10" id="KW-1185">Reference proteome</keyword>
<evidence type="ECO:0000256" key="7">
    <source>
        <dbReference type="PIRSR" id="PIRSR602401-1"/>
    </source>
</evidence>
<protein>
    <submittedName>
        <fullName evidence="9">Similar to Probable sterigmatocystin biosynthesis P450 monooxygenase stcF acc. no. Q12609</fullName>
    </submittedName>
</protein>
<keyword evidence="6 9" id="KW-0503">Monooxygenase</keyword>
<comment type="similarity">
    <text evidence="2">Belongs to the cytochrome P450 family.</text>
</comment>
<dbReference type="eggNOG" id="KOG0158">
    <property type="taxonomic scope" value="Eukaryota"/>
</dbReference>
<dbReference type="GO" id="GO:0005506">
    <property type="term" value="F:iron ion binding"/>
    <property type="evidence" value="ECO:0007669"/>
    <property type="project" value="InterPro"/>
</dbReference>
<dbReference type="InterPro" id="IPR050121">
    <property type="entry name" value="Cytochrome_P450_monoxygenase"/>
</dbReference>
<keyword evidence="7" id="KW-0349">Heme</keyword>
<evidence type="ECO:0000256" key="5">
    <source>
        <dbReference type="ARBA" id="ARBA00023004"/>
    </source>
</evidence>
<dbReference type="InterPro" id="IPR002401">
    <property type="entry name" value="Cyt_P450_E_grp-I"/>
</dbReference>
<evidence type="ECO:0000256" key="2">
    <source>
        <dbReference type="ARBA" id="ARBA00010617"/>
    </source>
</evidence>
<organism evidence="9 10">
    <name type="scientific">Pyronema omphalodes (strain CBS 100304)</name>
    <name type="common">Pyronema confluens</name>
    <dbReference type="NCBI Taxonomy" id="1076935"/>
    <lineage>
        <taxon>Eukaryota</taxon>
        <taxon>Fungi</taxon>
        <taxon>Dikarya</taxon>
        <taxon>Ascomycota</taxon>
        <taxon>Pezizomycotina</taxon>
        <taxon>Pezizomycetes</taxon>
        <taxon>Pezizales</taxon>
        <taxon>Pyronemataceae</taxon>
        <taxon>Pyronema</taxon>
    </lineage>
</organism>
<dbReference type="GO" id="GO:0020037">
    <property type="term" value="F:heme binding"/>
    <property type="evidence" value="ECO:0007669"/>
    <property type="project" value="InterPro"/>
</dbReference>
<keyword evidence="4" id="KW-0560">Oxidoreductase</keyword>
<evidence type="ECO:0000256" key="4">
    <source>
        <dbReference type="ARBA" id="ARBA00023002"/>
    </source>
</evidence>
<keyword evidence="8" id="KW-1133">Transmembrane helix</keyword>
<feature type="transmembrane region" description="Helical" evidence="8">
    <location>
        <begin position="38"/>
        <end position="60"/>
    </location>
</feature>
<proteinExistence type="inferred from homology"/>
<evidence type="ECO:0000313" key="9">
    <source>
        <dbReference type="EMBL" id="CCX07575.1"/>
    </source>
</evidence>
<dbReference type="Gene3D" id="1.10.630.10">
    <property type="entry name" value="Cytochrome P450"/>
    <property type="match status" value="1"/>
</dbReference>